<protein>
    <submittedName>
        <fullName evidence="1">Uncharacterized protein</fullName>
    </submittedName>
</protein>
<proteinExistence type="predicted"/>
<evidence type="ECO:0000313" key="2">
    <source>
        <dbReference type="Proteomes" id="UP000886998"/>
    </source>
</evidence>
<sequence>MGIHPVSASPTGRFMGGFTVNPCGRISLTIPKDVAKDCNGAIHPETAIHPVSASPTSRFIDCFLGVFFRGIPPLHPKMMSPKTAMVKSIQNSLSLPKVPTFLRFIDCLCMVTIAENSSDTTTMSSETAMV</sequence>
<organism evidence="1 2">
    <name type="scientific">Trichonephila inaurata madagascariensis</name>
    <dbReference type="NCBI Taxonomy" id="2747483"/>
    <lineage>
        <taxon>Eukaryota</taxon>
        <taxon>Metazoa</taxon>
        <taxon>Ecdysozoa</taxon>
        <taxon>Arthropoda</taxon>
        <taxon>Chelicerata</taxon>
        <taxon>Arachnida</taxon>
        <taxon>Araneae</taxon>
        <taxon>Araneomorphae</taxon>
        <taxon>Entelegynae</taxon>
        <taxon>Araneoidea</taxon>
        <taxon>Nephilidae</taxon>
        <taxon>Trichonephila</taxon>
        <taxon>Trichonephila inaurata</taxon>
    </lineage>
</organism>
<gene>
    <name evidence="1" type="ORF">TNIN_379431</name>
</gene>
<reference evidence="1" key="1">
    <citation type="submission" date="2020-08" db="EMBL/GenBank/DDBJ databases">
        <title>Multicomponent nature underlies the extraordinary mechanical properties of spider dragline silk.</title>
        <authorList>
            <person name="Kono N."/>
            <person name="Nakamura H."/>
            <person name="Mori M."/>
            <person name="Yoshida Y."/>
            <person name="Ohtoshi R."/>
            <person name="Malay A.D."/>
            <person name="Moran D.A.P."/>
            <person name="Tomita M."/>
            <person name="Numata K."/>
            <person name="Arakawa K."/>
        </authorList>
    </citation>
    <scope>NUCLEOTIDE SEQUENCE</scope>
</reference>
<keyword evidence="2" id="KW-1185">Reference proteome</keyword>
<dbReference type="EMBL" id="BMAV01012243">
    <property type="protein sequence ID" value="GFY58774.1"/>
    <property type="molecule type" value="Genomic_DNA"/>
</dbReference>
<name>A0A8X7CBG8_9ARAC</name>
<evidence type="ECO:0000313" key="1">
    <source>
        <dbReference type="EMBL" id="GFY58774.1"/>
    </source>
</evidence>
<dbReference type="AlphaFoldDB" id="A0A8X7CBG8"/>
<comment type="caution">
    <text evidence="1">The sequence shown here is derived from an EMBL/GenBank/DDBJ whole genome shotgun (WGS) entry which is preliminary data.</text>
</comment>
<dbReference type="Proteomes" id="UP000886998">
    <property type="component" value="Unassembled WGS sequence"/>
</dbReference>
<accession>A0A8X7CBG8</accession>